<gene>
    <name evidence="5" type="ORF">DEU29_12214</name>
</gene>
<dbReference type="OrthoDB" id="6871152at2"/>
<dbReference type="SUPFAM" id="SSF49764">
    <property type="entry name" value="HSP20-like chaperones"/>
    <property type="match status" value="1"/>
</dbReference>
<dbReference type="AlphaFoldDB" id="A0A4R6NWZ8"/>
<comment type="caution">
    <text evidence="5">The sequence shown here is derived from an EMBL/GenBank/DDBJ whole genome shotgun (WGS) entry which is preliminary data.</text>
</comment>
<evidence type="ECO:0000256" key="1">
    <source>
        <dbReference type="ARBA" id="ARBA00023016"/>
    </source>
</evidence>
<evidence type="ECO:0000256" key="2">
    <source>
        <dbReference type="PROSITE-ProRule" id="PRU00285"/>
    </source>
</evidence>
<dbReference type="InterPro" id="IPR008978">
    <property type="entry name" value="HSP20-like_chaperone"/>
</dbReference>
<dbReference type="Pfam" id="PF00011">
    <property type="entry name" value="HSP20"/>
    <property type="match status" value="1"/>
</dbReference>
<sequence length="155" mass="16986">MATIDLSPLYRSSVGFDRMASLLDAALRSDTGATGYPPYNIELIAENQYAITLAVAGFEESDLEIEVENGVLRVSGKKPEEGEQREFLHRGIANRAFERKFSLAEHIEITGAALKNGLLTVGLIKRIPEAMKPKRISIGASPKELLENRTTKAAE</sequence>
<evidence type="ECO:0000259" key="4">
    <source>
        <dbReference type="PROSITE" id="PS01031"/>
    </source>
</evidence>
<keyword evidence="6" id="KW-1185">Reference proteome</keyword>
<evidence type="ECO:0000256" key="3">
    <source>
        <dbReference type="RuleBase" id="RU003616"/>
    </source>
</evidence>
<dbReference type="InterPro" id="IPR037913">
    <property type="entry name" value="ACD_IbpA/B"/>
</dbReference>
<name>A0A4R6NWZ8_9GAMM</name>
<comment type="similarity">
    <text evidence="2 3">Belongs to the small heat shock protein (HSP20) family.</text>
</comment>
<accession>A0A4R6NWZ8</accession>
<proteinExistence type="inferred from homology"/>
<dbReference type="InterPro" id="IPR002068">
    <property type="entry name" value="A-crystallin/Hsp20_dom"/>
</dbReference>
<organism evidence="5 6">
    <name type="scientific">Idiomarina aquatica</name>
    <dbReference type="NCBI Taxonomy" id="1327752"/>
    <lineage>
        <taxon>Bacteria</taxon>
        <taxon>Pseudomonadati</taxon>
        <taxon>Pseudomonadota</taxon>
        <taxon>Gammaproteobacteria</taxon>
        <taxon>Alteromonadales</taxon>
        <taxon>Idiomarinaceae</taxon>
        <taxon>Idiomarina</taxon>
    </lineage>
</organism>
<dbReference type="PROSITE" id="PS01031">
    <property type="entry name" value="SHSP"/>
    <property type="match status" value="1"/>
</dbReference>
<evidence type="ECO:0000313" key="6">
    <source>
        <dbReference type="Proteomes" id="UP000295531"/>
    </source>
</evidence>
<reference evidence="5 6" key="1">
    <citation type="submission" date="2019-03" db="EMBL/GenBank/DDBJ databases">
        <title>Freshwater and sediment microbial communities from various areas in North America, analyzing microbe dynamics in response to fracking.</title>
        <authorList>
            <person name="Lamendella R."/>
        </authorList>
    </citation>
    <scope>NUCLEOTIDE SEQUENCE [LARGE SCALE GENOMIC DNA]</scope>
    <source>
        <strain evidence="5 6">18_TX</strain>
    </source>
</reference>
<dbReference type="PANTHER" id="PTHR47062:SF1">
    <property type="entry name" value="SMALL HEAT SHOCK PROTEIN IBPA"/>
    <property type="match status" value="1"/>
</dbReference>
<dbReference type="Proteomes" id="UP000295531">
    <property type="component" value="Unassembled WGS sequence"/>
</dbReference>
<protein>
    <submittedName>
        <fullName evidence="5">Molecular chaperone IbpA</fullName>
    </submittedName>
</protein>
<dbReference type="PANTHER" id="PTHR47062">
    <property type="match status" value="1"/>
</dbReference>
<feature type="domain" description="SHSP" evidence="4">
    <location>
        <begin position="30"/>
        <end position="141"/>
    </location>
</feature>
<dbReference type="Gene3D" id="2.60.40.790">
    <property type="match status" value="1"/>
</dbReference>
<evidence type="ECO:0000313" key="5">
    <source>
        <dbReference type="EMBL" id="TDP28369.1"/>
    </source>
</evidence>
<dbReference type="EMBL" id="SNXI01000022">
    <property type="protein sequence ID" value="TDP28369.1"/>
    <property type="molecule type" value="Genomic_DNA"/>
</dbReference>
<keyword evidence="1" id="KW-0346">Stress response</keyword>
<dbReference type="CDD" id="cd06470">
    <property type="entry name" value="ACD_IbpA-B_like"/>
    <property type="match status" value="1"/>
</dbReference>
<dbReference type="RefSeq" id="WP_133540630.1">
    <property type="nucleotide sequence ID" value="NZ_SNXI01000022.1"/>
</dbReference>